<dbReference type="AlphaFoldDB" id="A0A060WQM8"/>
<evidence type="ECO:0000313" key="3">
    <source>
        <dbReference type="Proteomes" id="UP000193380"/>
    </source>
</evidence>
<protein>
    <submittedName>
        <fullName evidence="2">Uncharacterized protein</fullName>
    </submittedName>
</protein>
<accession>A0A060WQM8</accession>
<feature type="compositionally biased region" description="Polar residues" evidence="1">
    <location>
        <begin position="122"/>
        <end position="134"/>
    </location>
</feature>
<feature type="region of interest" description="Disordered" evidence="1">
    <location>
        <begin position="92"/>
        <end position="134"/>
    </location>
</feature>
<reference evidence="2" key="2">
    <citation type="submission" date="2014-03" db="EMBL/GenBank/DDBJ databases">
        <authorList>
            <person name="Genoscope - CEA"/>
        </authorList>
    </citation>
    <scope>NUCLEOTIDE SEQUENCE</scope>
</reference>
<organism evidence="2 3">
    <name type="scientific">Oncorhynchus mykiss</name>
    <name type="common">Rainbow trout</name>
    <name type="synonym">Salmo gairdneri</name>
    <dbReference type="NCBI Taxonomy" id="8022"/>
    <lineage>
        <taxon>Eukaryota</taxon>
        <taxon>Metazoa</taxon>
        <taxon>Chordata</taxon>
        <taxon>Craniata</taxon>
        <taxon>Vertebrata</taxon>
        <taxon>Euteleostomi</taxon>
        <taxon>Actinopterygii</taxon>
        <taxon>Neopterygii</taxon>
        <taxon>Teleostei</taxon>
        <taxon>Protacanthopterygii</taxon>
        <taxon>Salmoniformes</taxon>
        <taxon>Salmonidae</taxon>
        <taxon>Salmoninae</taxon>
        <taxon>Oncorhynchus</taxon>
    </lineage>
</organism>
<evidence type="ECO:0000313" key="2">
    <source>
        <dbReference type="EMBL" id="CDQ69456.1"/>
    </source>
</evidence>
<dbReference type="Proteomes" id="UP000193380">
    <property type="component" value="Unassembled WGS sequence"/>
</dbReference>
<feature type="compositionally biased region" description="Basic and acidic residues" evidence="1">
    <location>
        <begin position="105"/>
        <end position="114"/>
    </location>
</feature>
<gene>
    <name evidence="2" type="ORF">GSONMT00013470001</name>
</gene>
<sequence length="183" mass="20439">MLPLPHSEIPAWHTSIQGWYLWCKRWGGGGQSYCEDLTSYKPRPGTAALLSSTVLIPTGSRDLDWTMATKEVNRAQVVRTMKVRTSLKGDGSWIRRVTDPDEEEGKPRKPELPKKPTGLFSAESSPVTSLASCNPYSPTVTPDVDPLTPEEITKWSLTSSRVRPLAKSYVLSAAKKFEWVFVF</sequence>
<proteinExistence type="predicted"/>
<dbReference type="EMBL" id="FR904669">
    <property type="protein sequence ID" value="CDQ69456.1"/>
    <property type="molecule type" value="Genomic_DNA"/>
</dbReference>
<name>A0A060WQM8_ONCMY</name>
<reference evidence="2" key="1">
    <citation type="journal article" date="2014" name="Nat. Commun.">
        <title>The rainbow trout genome provides novel insights into evolution after whole-genome duplication in vertebrates.</title>
        <authorList>
            <person name="Berthelot C."/>
            <person name="Brunet F."/>
            <person name="Chalopin D."/>
            <person name="Juanchich A."/>
            <person name="Bernard M."/>
            <person name="Noel B."/>
            <person name="Bento P."/>
            <person name="Da Silva C."/>
            <person name="Labadie K."/>
            <person name="Alberti A."/>
            <person name="Aury J.M."/>
            <person name="Louis A."/>
            <person name="Dehais P."/>
            <person name="Bardou P."/>
            <person name="Montfort J."/>
            <person name="Klopp C."/>
            <person name="Cabau C."/>
            <person name="Gaspin C."/>
            <person name="Thorgaard G.H."/>
            <person name="Boussaha M."/>
            <person name="Quillet E."/>
            <person name="Guyomard R."/>
            <person name="Galiana D."/>
            <person name="Bobe J."/>
            <person name="Volff J.N."/>
            <person name="Genet C."/>
            <person name="Wincker P."/>
            <person name="Jaillon O."/>
            <person name="Roest Crollius H."/>
            <person name="Guiguen Y."/>
        </authorList>
    </citation>
    <scope>NUCLEOTIDE SEQUENCE [LARGE SCALE GENOMIC DNA]</scope>
</reference>
<dbReference type="PaxDb" id="8022-A0A060WQM8"/>
<evidence type="ECO:0000256" key="1">
    <source>
        <dbReference type="SAM" id="MobiDB-lite"/>
    </source>
</evidence>